<organism evidence="2">
    <name type="scientific">Anguilla anguilla</name>
    <name type="common">European freshwater eel</name>
    <name type="synonym">Muraena anguilla</name>
    <dbReference type="NCBI Taxonomy" id="7936"/>
    <lineage>
        <taxon>Eukaryota</taxon>
        <taxon>Metazoa</taxon>
        <taxon>Chordata</taxon>
        <taxon>Craniata</taxon>
        <taxon>Vertebrata</taxon>
        <taxon>Euteleostomi</taxon>
        <taxon>Actinopterygii</taxon>
        <taxon>Neopterygii</taxon>
        <taxon>Teleostei</taxon>
        <taxon>Anguilliformes</taxon>
        <taxon>Anguillidae</taxon>
        <taxon>Anguilla</taxon>
    </lineage>
</organism>
<protein>
    <submittedName>
        <fullName evidence="2">Uncharacterized protein</fullName>
    </submittedName>
</protein>
<dbReference type="EMBL" id="GBXM01009442">
    <property type="protein sequence ID" value="JAH99135.1"/>
    <property type="molecule type" value="Transcribed_RNA"/>
</dbReference>
<feature type="region of interest" description="Disordered" evidence="1">
    <location>
        <begin position="1"/>
        <end position="26"/>
    </location>
</feature>
<sequence>MNSSIKPHKERAQLEQTHPAHRNPAPHLSGKITFIKLYYNCCSPVTICNGRSRTNTIKYILGAGQ</sequence>
<reference evidence="2" key="1">
    <citation type="submission" date="2014-11" db="EMBL/GenBank/DDBJ databases">
        <authorList>
            <person name="Amaro Gonzalez C."/>
        </authorList>
    </citation>
    <scope>NUCLEOTIDE SEQUENCE</scope>
</reference>
<dbReference type="AlphaFoldDB" id="A0A0E9XBB7"/>
<evidence type="ECO:0000313" key="2">
    <source>
        <dbReference type="EMBL" id="JAH99135.1"/>
    </source>
</evidence>
<evidence type="ECO:0000256" key="1">
    <source>
        <dbReference type="SAM" id="MobiDB-lite"/>
    </source>
</evidence>
<name>A0A0E9XBB7_ANGAN</name>
<accession>A0A0E9XBB7</accession>
<proteinExistence type="predicted"/>
<reference evidence="2" key="2">
    <citation type="journal article" date="2015" name="Fish Shellfish Immunol.">
        <title>Early steps in the European eel (Anguilla anguilla)-Vibrio vulnificus interaction in the gills: Role of the RtxA13 toxin.</title>
        <authorList>
            <person name="Callol A."/>
            <person name="Pajuelo D."/>
            <person name="Ebbesson L."/>
            <person name="Teles M."/>
            <person name="MacKenzie S."/>
            <person name="Amaro C."/>
        </authorList>
    </citation>
    <scope>NUCLEOTIDE SEQUENCE</scope>
</reference>